<evidence type="ECO:0000313" key="11">
    <source>
        <dbReference type="Proteomes" id="UP000663829"/>
    </source>
</evidence>
<dbReference type="Gene3D" id="3.90.850.10">
    <property type="entry name" value="Fumarylacetoacetase-like, C-terminal domain"/>
    <property type="match status" value="1"/>
</dbReference>
<dbReference type="GO" id="GO:0005739">
    <property type="term" value="C:mitochondrion"/>
    <property type="evidence" value="ECO:0007669"/>
    <property type="project" value="TreeGrafter"/>
</dbReference>
<dbReference type="Pfam" id="PF01557">
    <property type="entry name" value="FAA_hydrolase"/>
    <property type="match status" value="1"/>
</dbReference>
<dbReference type="SUPFAM" id="SSF56529">
    <property type="entry name" value="FAH"/>
    <property type="match status" value="1"/>
</dbReference>
<keyword evidence="2" id="KW-0479">Metal-binding</keyword>
<dbReference type="EMBL" id="CAJNOK010001254">
    <property type="protein sequence ID" value="CAF0801846.1"/>
    <property type="molecule type" value="Genomic_DNA"/>
</dbReference>
<dbReference type="OrthoDB" id="411064at2759"/>
<dbReference type="GO" id="GO:0046872">
    <property type="term" value="F:metal ion binding"/>
    <property type="evidence" value="ECO:0007669"/>
    <property type="project" value="UniProtKB-KW"/>
</dbReference>
<evidence type="ECO:0000313" key="10">
    <source>
        <dbReference type="EMBL" id="CAF3743235.1"/>
    </source>
</evidence>
<evidence type="ECO:0000313" key="8">
    <source>
        <dbReference type="EMBL" id="CAF0970089.1"/>
    </source>
</evidence>
<dbReference type="EMBL" id="CAJNOQ010002635">
    <property type="protein sequence ID" value="CAF0970089.1"/>
    <property type="molecule type" value="Genomic_DNA"/>
</dbReference>
<sequence>MIFMKPPSAFITENQDLIIPTEWDELHHEIELGVVIDKKCKNISSEEGLSNVGGYVLALDMTARKIQDELKKQAHPWLLAKGFDCSCPIGEFIPKENLSKVDNINLWLKVNGQMKQNGNTKDMIFSVGNLISYISKYITLEYGDLILTGTPSGVGPVKRGDQIEAGLKSDGVDYTMKFNVKS</sequence>
<dbReference type="Proteomes" id="UP000677228">
    <property type="component" value="Unassembled WGS sequence"/>
</dbReference>
<evidence type="ECO:0000259" key="6">
    <source>
        <dbReference type="Pfam" id="PF01557"/>
    </source>
</evidence>
<dbReference type="EMBL" id="CAJOBA010001254">
    <property type="protein sequence ID" value="CAF3585231.1"/>
    <property type="molecule type" value="Genomic_DNA"/>
</dbReference>
<dbReference type="EC" id="5.3.2.2" evidence="5"/>
<gene>
    <name evidence="8" type="ORF">GPM918_LOCUS12188</name>
    <name evidence="7" type="ORF">OVA965_LOCUS4687</name>
    <name evidence="10" type="ORF">SRO942_LOCUS12189</name>
    <name evidence="9" type="ORF">TMI583_LOCUS4685</name>
</gene>
<dbReference type="Proteomes" id="UP000682733">
    <property type="component" value="Unassembled WGS sequence"/>
</dbReference>
<evidence type="ECO:0000256" key="2">
    <source>
        <dbReference type="ARBA" id="ARBA00022723"/>
    </source>
</evidence>
<evidence type="ECO:0000313" key="7">
    <source>
        <dbReference type="EMBL" id="CAF0801846.1"/>
    </source>
</evidence>
<evidence type="ECO:0000256" key="1">
    <source>
        <dbReference type="ARBA" id="ARBA00010211"/>
    </source>
</evidence>
<proteinExistence type="inferred from homology"/>
<protein>
    <recommendedName>
        <fullName evidence="5">oxaloacetate tautomerase</fullName>
        <ecNumber evidence="5">5.3.2.2</ecNumber>
    </recommendedName>
    <alternativeName>
        <fullName evidence="3">Fumarylacetoacetate hydrolase domain-containing protein 1</fullName>
    </alternativeName>
</protein>
<dbReference type="Proteomes" id="UP000663829">
    <property type="component" value="Unassembled WGS sequence"/>
</dbReference>
<comment type="catalytic activity">
    <reaction evidence="4">
        <text>oxaloacetate = enol-oxaloacetate</text>
        <dbReference type="Rhea" id="RHEA:16021"/>
        <dbReference type="ChEBI" id="CHEBI:16452"/>
        <dbReference type="ChEBI" id="CHEBI:17479"/>
        <dbReference type="EC" id="5.3.2.2"/>
    </reaction>
    <physiologicalReaction direction="right-to-left" evidence="4">
        <dbReference type="Rhea" id="RHEA:16023"/>
    </physiologicalReaction>
</comment>
<reference evidence="8" key="1">
    <citation type="submission" date="2021-02" db="EMBL/GenBank/DDBJ databases">
        <authorList>
            <person name="Nowell W R."/>
        </authorList>
    </citation>
    <scope>NUCLEOTIDE SEQUENCE</scope>
</reference>
<comment type="similarity">
    <text evidence="1">Belongs to the FAH family.</text>
</comment>
<dbReference type="PANTHER" id="PTHR11820:SF7">
    <property type="entry name" value="ACYLPYRUVASE FAHD1, MITOCHONDRIAL"/>
    <property type="match status" value="1"/>
</dbReference>
<name>A0A814ESG5_9BILA</name>
<dbReference type="AlphaFoldDB" id="A0A814ESG5"/>
<evidence type="ECO:0000313" key="9">
    <source>
        <dbReference type="EMBL" id="CAF3585231.1"/>
    </source>
</evidence>
<evidence type="ECO:0000256" key="4">
    <source>
        <dbReference type="ARBA" id="ARBA00044911"/>
    </source>
</evidence>
<evidence type="ECO:0000256" key="5">
    <source>
        <dbReference type="ARBA" id="ARBA00044973"/>
    </source>
</evidence>
<dbReference type="PANTHER" id="PTHR11820">
    <property type="entry name" value="ACYLPYRUVASE"/>
    <property type="match status" value="1"/>
</dbReference>
<dbReference type="InterPro" id="IPR011234">
    <property type="entry name" value="Fumarylacetoacetase-like_C"/>
</dbReference>
<dbReference type="Proteomes" id="UP000681722">
    <property type="component" value="Unassembled WGS sequence"/>
</dbReference>
<dbReference type="InterPro" id="IPR036663">
    <property type="entry name" value="Fumarylacetoacetase_C_sf"/>
</dbReference>
<comment type="caution">
    <text evidence="8">The sequence shown here is derived from an EMBL/GenBank/DDBJ whole genome shotgun (WGS) entry which is preliminary data.</text>
</comment>
<evidence type="ECO:0000256" key="3">
    <source>
        <dbReference type="ARBA" id="ARBA00042340"/>
    </source>
</evidence>
<keyword evidence="11" id="KW-1185">Reference proteome</keyword>
<dbReference type="GO" id="GO:0050163">
    <property type="term" value="F:oxaloacetate tautomerase activity"/>
    <property type="evidence" value="ECO:0007669"/>
    <property type="project" value="UniProtKB-EC"/>
</dbReference>
<dbReference type="EMBL" id="CAJOBC010002635">
    <property type="protein sequence ID" value="CAF3743235.1"/>
    <property type="molecule type" value="Genomic_DNA"/>
</dbReference>
<feature type="domain" description="Fumarylacetoacetase-like C-terminal" evidence="6">
    <location>
        <begin position="1"/>
        <end position="168"/>
    </location>
</feature>
<organism evidence="8 11">
    <name type="scientific">Didymodactylos carnosus</name>
    <dbReference type="NCBI Taxonomy" id="1234261"/>
    <lineage>
        <taxon>Eukaryota</taxon>
        <taxon>Metazoa</taxon>
        <taxon>Spiralia</taxon>
        <taxon>Gnathifera</taxon>
        <taxon>Rotifera</taxon>
        <taxon>Eurotatoria</taxon>
        <taxon>Bdelloidea</taxon>
        <taxon>Philodinida</taxon>
        <taxon>Philodinidae</taxon>
        <taxon>Didymodactylos</taxon>
    </lineage>
</organism>
<accession>A0A814ESG5</accession>
<dbReference type="GO" id="GO:0018773">
    <property type="term" value="F:acetylpyruvate hydrolase activity"/>
    <property type="evidence" value="ECO:0007669"/>
    <property type="project" value="TreeGrafter"/>
</dbReference>